<feature type="region of interest" description="Disordered" evidence="2">
    <location>
        <begin position="211"/>
        <end position="249"/>
    </location>
</feature>
<organism evidence="4 5">
    <name type="scientific">Ramalina farinacea</name>
    <dbReference type="NCBI Taxonomy" id="258253"/>
    <lineage>
        <taxon>Eukaryota</taxon>
        <taxon>Fungi</taxon>
        <taxon>Dikarya</taxon>
        <taxon>Ascomycota</taxon>
        <taxon>Pezizomycotina</taxon>
        <taxon>Lecanoromycetes</taxon>
        <taxon>OSLEUM clade</taxon>
        <taxon>Lecanoromycetidae</taxon>
        <taxon>Lecanorales</taxon>
        <taxon>Lecanorineae</taxon>
        <taxon>Ramalinaceae</taxon>
        <taxon>Ramalina</taxon>
    </lineage>
</organism>
<dbReference type="InterPro" id="IPR006757">
    <property type="entry name" value="OGF_rcpt"/>
</dbReference>
<evidence type="ECO:0000313" key="5">
    <source>
        <dbReference type="Proteomes" id="UP001161017"/>
    </source>
</evidence>
<dbReference type="Proteomes" id="UP001161017">
    <property type="component" value="Unassembled WGS sequence"/>
</dbReference>
<sequence>MTTPLLIRFYDPTIHCPDPSGHSLPLLLSWPDPSLERSHTYIQTLFPLPEPSPVNPSAPVITRAVFLAFRTRPELRAQLLLALVRMLQFYGFDANISSEEAVHITRSPNFAQKARKWGLLTRFSHNHLRITRIIRSLRVLGCEQAARAFYEALVEVGEAKYPGVIGERSLGFWRRAVERPLWVRPEDEDEGESERVGGKEGFLWEFERGEMGELRGGDGEVDMEEKGKGDGTEDGKEDWKDGGGEGEGG</sequence>
<dbReference type="InterPro" id="IPR039574">
    <property type="entry name" value="OGFr"/>
</dbReference>
<evidence type="ECO:0000256" key="1">
    <source>
        <dbReference type="ARBA" id="ARBA00010365"/>
    </source>
</evidence>
<dbReference type="AlphaFoldDB" id="A0AA43QLE1"/>
<protein>
    <recommendedName>
        <fullName evidence="3">Opioid growth factor receptor (OGFr) conserved domain-containing protein</fullName>
    </recommendedName>
</protein>
<dbReference type="Pfam" id="PF04664">
    <property type="entry name" value="OGFr_N"/>
    <property type="match status" value="1"/>
</dbReference>
<feature type="compositionally biased region" description="Basic and acidic residues" evidence="2">
    <location>
        <begin position="211"/>
        <end position="243"/>
    </location>
</feature>
<proteinExistence type="inferred from homology"/>
<name>A0AA43QLE1_9LECA</name>
<reference evidence="4" key="1">
    <citation type="journal article" date="2023" name="Genome Biol. Evol.">
        <title>First Whole Genome Sequence and Flow Cytometry Genome Size Data for the Lichen-Forming Fungus Ramalina farinacea (Ascomycota).</title>
        <authorList>
            <person name="Llewellyn T."/>
            <person name="Mian S."/>
            <person name="Hill R."/>
            <person name="Leitch I.J."/>
            <person name="Gaya E."/>
        </authorList>
    </citation>
    <scope>NUCLEOTIDE SEQUENCE</scope>
    <source>
        <strain evidence="4">LIQ254RAFAR</strain>
    </source>
</reference>
<comment type="similarity">
    <text evidence="1">Belongs to the opioid growth factor receptor family.</text>
</comment>
<feature type="domain" description="Opioid growth factor receptor (OGFr) conserved" evidence="3">
    <location>
        <begin position="34"/>
        <end position="147"/>
    </location>
</feature>
<evidence type="ECO:0000259" key="3">
    <source>
        <dbReference type="Pfam" id="PF04664"/>
    </source>
</evidence>
<keyword evidence="5" id="KW-1185">Reference proteome</keyword>
<evidence type="ECO:0000313" key="4">
    <source>
        <dbReference type="EMBL" id="MDI1487459.1"/>
    </source>
</evidence>
<accession>A0AA43QLE1</accession>
<dbReference type="PANTHER" id="PTHR14015">
    <property type="entry name" value="OPIOID GROWTH FACTOR RECEPTOR OGFR ZETA-TYPE OPIOID RECEPTOR"/>
    <property type="match status" value="1"/>
</dbReference>
<gene>
    <name evidence="4" type="ORF">OHK93_006729</name>
</gene>
<evidence type="ECO:0000256" key="2">
    <source>
        <dbReference type="SAM" id="MobiDB-lite"/>
    </source>
</evidence>
<dbReference type="PANTHER" id="PTHR14015:SF2">
    <property type="entry name" value="OPIOID GROWTH FACTOR RECEPTOR (OGFR) CONSERVED DOMAIN-CONTAINING PROTEIN"/>
    <property type="match status" value="1"/>
</dbReference>
<comment type="caution">
    <text evidence="4">The sequence shown here is derived from an EMBL/GenBank/DDBJ whole genome shotgun (WGS) entry which is preliminary data.</text>
</comment>
<dbReference type="GO" id="GO:0016020">
    <property type="term" value="C:membrane"/>
    <property type="evidence" value="ECO:0007669"/>
    <property type="project" value="InterPro"/>
</dbReference>
<dbReference type="EMBL" id="JAPUFD010000005">
    <property type="protein sequence ID" value="MDI1487459.1"/>
    <property type="molecule type" value="Genomic_DNA"/>
</dbReference>
<dbReference type="GO" id="GO:0140625">
    <property type="term" value="F:opioid growth factor receptor activity"/>
    <property type="evidence" value="ECO:0007669"/>
    <property type="project" value="InterPro"/>
</dbReference>